<sequence>MPDWDSSQPWPGIAAALNNYRVRTYRPTGFAELAGYTSVEPGALAILRDSGAEFVYYGGWKQTGPAFLASVAARNTYFAAAGGVYLVAGATARIGAVLYEYSGTVWVQRGAASGQPFAMQAGNLSAALNTTGVLNVAFLPGRFAAAPIVTVTLGNFVANGQVVVDTITTSGCRILTFNVSTGSSIAGLAVRWQAVQMLPGSGEG</sequence>
<comment type="caution">
    <text evidence="1">The sequence shown here is derived from an EMBL/GenBank/DDBJ whole genome shotgun (WGS) entry which is preliminary data.</text>
</comment>
<accession>A0A506XT68</accession>
<dbReference type="RefSeq" id="WP_141163259.1">
    <property type="nucleotide sequence ID" value="NZ_VHQG01000002.1"/>
</dbReference>
<organism evidence="1 2">
    <name type="scientific">Schumannella soli</name>
    <dbReference type="NCBI Taxonomy" id="2590779"/>
    <lineage>
        <taxon>Bacteria</taxon>
        <taxon>Bacillati</taxon>
        <taxon>Actinomycetota</taxon>
        <taxon>Actinomycetes</taxon>
        <taxon>Micrococcales</taxon>
        <taxon>Microbacteriaceae</taxon>
        <taxon>Schumannella</taxon>
    </lineage>
</organism>
<protein>
    <submittedName>
        <fullName evidence="1">Uncharacterized protein</fullName>
    </submittedName>
</protein>
<gene>
    <name evidence="1" type="ORF">FJ657_08620</name>
</gene>
<dbReference type="Proteomes" id="UP000316252">
    <property type="component" value="Unassembled WGS sequence"/>
</dbReference>
<keyword evidence="2" id="KW-1185">Reference proteome</keyword>
<proteinExistence type="predicted"/>
<evidence type="ECO:0000313" key="2">
    <source>
        <dbReference type="Proteomes" id="UP000316252"/>
    </source>
</evidence>
<dbReference type="AlphaFoldDB" id="A0A506XT68"/>
<reference evidence="1 2" key="1">
    <citation type="submission" date="2019-06" db="EMBL/GenBank/DDBJ databases">
        <authorList>
            <person name="Li F."/>
        </authorList>
    </citation>
    <scope>NUCLEOTIDE SEQUENCE [LARGE SCALE GENOMIC DNA]</scope>
    <source>
        <strain evidence="1 2">10F1D-1</strain>
    </source>
</reference>
<name>A0A506XT68_9MICO</name>
<dbReference type="EMBL" id="VHQG01000002">
    <property type="protein sequence ID" value="TPW75901.1"/>
    <property type="molecule type" value="Genomic_DNA"/>
</dbReference>
<evidence type="ECO:0000313" key="1">
    <source>
        <dbReference type="EMBL" id="TPW75901.1"/>
    </source>
</evidence>